<dbReference type="Proteomes" id="UP001321445">
    <property type="component" value="Chromosome"/>
</dbReference>
<dbReference type="PANTHER" id="PTHR42252:SF1">
    <property type="entry name" value="DUF434 DOMAIN-CONTAINING PROTEIN"/>
    <property type="match status" value="1"/>
</dbReference>
<evidence type="ECO:0000259" key="1">
    <source>
        <dbReference type="Pfam" id="PF04256"/>
    </source>
</evidence>
<gene>
    <name evidence="3" type="ORF">HCR_02280</name>
</gene>
<proteinExistence type="predicted"/>
<dbReference type="Pfam" id="PF18481">
    <property type="entry name" value="DUF5616"/>
    <property type="match status" value="1"/>
</dbReference>
<organism evidence="3 4">
    <name type="scientific">Hydrogenimonas cancrithermarum</name>
    <dbReference type="NCBI Taxonomy" id="2993563"/>
    <lineage>
        <taxon>Bacteria</taxon>
        <taxon>Pseudomonadati</taxon>
        <taxon>Campylobacterota</taxon>
        <taxon>Epsilonproteobacteria</taxon>
        <taxon>Campylobacterales</taxon>
        <taxon>Hydrogenimonadaceae</taxon>
        <taxon>Hydrogenimonas</taxon>
    </lineage>
</organism>
<keyword evidence="4" id="KW-1185">Reference proteome</keyword>
<dbReference type="InterPro" id="IPR007368">
    <property type="entry name" value="DUF434"/>
</dbReference>
<dbReference type="EMBL" id="AP027370">
    <property type="protein sequence ID" value="BDY11916.1"/>
    <property type="molecule type" value="Genomic_DNA"/>
</dbReference>
<evidence type="ECO:0008006" key="5">
    <source>
        <dbReference type="Google" id="ProtNLM"/>
    </source>
</evidence>
<sequence length="231" mass="25800">MRKSRGLAPEDSRFFDKENLARLKEAVTDLSWLLQRGYSQKAATELVGNRYQLTRRERHALIHAAWGHEKRRPPLAPDALRGKRVCIDGFNLLITLETALGGGILIRGVDGCIRDIANVHGSYSFRKETEKAVELAAESIEELGIKEALWFFDRPVSNSGRIAQLVDETAWRLNVPMRAMAADRVDVLLKECEGVVVTADAVILDSGVAWFDLATWIVTHKIPEAKIVDLG</sequence>
<dbReference type="PANTHER" id="PTHR42252">
    <property type="entry name" value="DUF5616 DOMAIN-CONTAINING PROTEIN"/>
    <property type="match status" value="1"/>
</dbReference>
<name>A0ABM8FI09_9BACT</name>
<dbReference type="InterPro" id="IPR041652">
    <property type="entry name" value="DUF5616"/>
</dbReference>
<dbReference type="RefSeq" id="WP_286337130.1">
    <property type="nucleotide sequence ID" value="NZ_AP027370.1"/>
</dbReference>
<dbReference type="Pfam" id="PF04256">
    <property type="entry name" value="DUF434"/>
    <property type="match status" value="1"/>
</dbReference>
<evidence type="ECO:0000313" key="3">
    <source>
        <dbReference type="EMBL" id="BDY11916.1"/>
    </source>
</evidence>
<evidence type="ECO:0000259" key="2">
    <source>
        <dbReference type="Pfam" id="PF18481"/>
    </source>
</evidence>
<feature type="domain" description="DUF434" evidence="1">
    <location>
        <begin position="22"/>
        <end position="69"/>
    </location>
</feature>
<reference evidence="3 4" key="1">
    <citation type="submission" date="2023-03" db="EMBL/GenBank/DDBJ databases">
        <title>Description of Hydrogenimonas sp. ISO32.</title>
        <authorList>
            <person name="Mino S."/>
            <person name="Fukazawa S."/>
            <person name="Sawabe T."/>
        </authorList>
    </citation>
    <scope>NUCLEOTIDE SEQUENCE [LARGE SCALE GENOMIC DNA]</scope>
    <source>
        <strain evidence="3 4">ISO32</strain>
    </source>
</reference>
<accession>A0ABM8FI09</accession>
<evidence type="ECO:0000313" key="4">
    <source>
        <dbReference type="Proteomes" id="UP001321445"/>
    </source>
</evidence>
<feature type="domain" description="DUF5616" evidence="2">
    <location>
        <begin position="78"/>
        <end position="214"/>
    </location>
</feature>
<protein>
    <recommendedName>
        <fullName evidence="5">DUF434 domain-containing protein</fullName>
    </recommendedName>
</protein>